<evidence type="ECO:0000313" key="1">
    <source>
        <dbReference type="EMBL" id="MCF2948056.1"/>
    </source>
</evidence>
<sequence>MTDVFLRAVALIEQDDWDGAHELVQHEPCMFGSLLHGFLHRIEGDLSNAAYWYRRANQPWLENSNEEELARIKQLLSKH</sequence>
<dbReference type="RefSeq" id="WP_235311624.1">
    <property type="nucleotide sequence ID" value="NZ_JAKGAS010000003.1"/>
</dbReference>
<organism evidence="1 2">
    <name type="scientific">Paraglaciecola algarum</name>
    <dbReference type="NCBI Taxonomy" id="3050085"/>
    <lineage>
        <taxon>Bacteria</taxon>
        <taxon>Pseudomonadati</taxon>
        <taxon>Pseudomonadota</taxon>
        <taxon>Gammaproteobacteria</taxon>
        <taxon>Alteromonadales</taxon>
        <taxon>Alteromonadaceae</taxon>
        <taxon>Paraglaciecola</taxon>
    </lineage>
</organism>
<keyword evidence="2" id="KW-1185">Reference proteome</keyword>
<comment type="caution">
    <text evidence="1">The sequence shown here is derived from an EMBL/GenBank/DDBJ whole genome shotgun (WGS) entry which is preliminary data.</text>
</comment>
<proteinExistence type="predicted"/>
<accession>A0ABS9D8R2</accession>
<dbReference type="Proteomes" id="UP001521137">
    <property type="component" value="Unassembled WGS sequence"/>
</dbReference>
<gene>
    <name evidence="1" type="ORF">L0668_08060</name>
</gene>
<protein>
    <submittedName>
        <fullName evidence="1">Uncharacterized protein</fullName>
    </submittedName>
</protein>
<name>A0ABS9D8R2_9ALTE</name>
<evidence type="ECO:0000313" key="2">
    <source>
        <dbReference type="Proteomes" id="UP001521137"/>
    </source>
</evidence>
<dbReference type="EMBL" id="JAKGAS010000003">
    <property type="protein sequence ID" value="MCF2948056.1"/>
    <property type="molecule type" value="Genomic_DNA"/>
</dbReference>
<reference evidence="1 2" key="1">
    <citation type="submission" date="2022-01" db="EMBL/GenBank/DDBJ databases">
        <title>Paraglaciecola sp. G1-23.</title>
        <authorList>
            <person name="Jin M.S."/>
            <person name="Han D.M."/>
            <person name="Kim H.M."/>
            <person name="Jeon C.O."/>
        </authorList>
    </citation>
    <scope>NUCLEOTIDE SEQUENCE [LARGE SCALE GENOMIC DNA]</scope>
    <source>
        <strain evidence="1 2">G1-23</strain>
    </source>
</reference>